<keyword evidence="2" id="KW-0489">Methyltransferase</keyword>
<protein>
    <submittedName>
        <fullName evidence="2">S-adenosyl-L-methionine-dependent methyltransferase</fullName>
    </submittedName>
</protein>
<keyword evidence="3" id="KW-1185">Reference proteome</keyword>
<dbReference type="EMBL" id="ML996567">
    <property type="protein sequence ID" value="KAF2760828.1"/>
    <property type="molecule type" value="Genomic_DNA"/>
</dbReference>
<evidence type="ECO:0000256" key="1">
    <source>
        <dbReference type="SAM" id="MobiDB-lite"/>
    </source>
</evidence>
<dbReference type="Gene3D" id="1.10.8.100">
    <property type="entry name" value="Ribosomal RNA adenine dimethylase-like, domain 2"/>
    <property type="match status" value="1"/>
</dbReference>
<keyword evidence="2" id="KW-0808">Transferase</keyword>
<dbReference type="GeneID" id="54481139"/>
<dbReference type="RefSeq" id="XP_033603279.1">
    <property type="nucleotide sequence ID" value="XM_033740085.1"/>
</dbReference>
<dbReference type="Proteomes" id="UP000799437">
    <property type="component" value="Unassembled WGS sequence"/>
</dbReference>
<gene>
    <name evidence="2" type="ORF">EJ05DRAFT_243556</name>
</gene>
<dbReference type="InterPro" id="IPR029063">
    <property type="entry name" value="SAM-dependent_MTases_sf"/>
</dbReference>
<feature type="region of interest" description="Disordered" evidence="1">
    <location>
        <begin position="36"/>
        <end position="65"/>
    </location>
</feature>
<accession>A0A6A6WDC4</accession>
<dbReference type="AlphaFoldDB" id="A0A6A6WDC4"/>
<dbReference type="OrthoDB" id="16079at2759"/>
<sequence>MLVGRMFRWQLRHFCAPGTLRTPSQLPNLCRYTTQQPDAIQTKRRPGRPPKNAPSTEHVKAKKTRRPRVITASKNDLKPELTGLVDIYRSLSTPRVNVVSPELCDLSLDLVKHNLVDYVGCDIIDIQPGAGLWSARVHELLRPRTHILMEPDMDAFGPYLRPLLERPDSAFRHVAHPIGLLGSYEKAMQEISNTVSEGSLDQAPHQRRLLVTGSLMSWKTVYPLFPMAGKTSTTMGRQLLKQFISSISNRSLFHNSGPARMLLWVNEYDMWPYLPRSLQNPNRAAMGTQLMTDITQIAGTNEHRGEGKFGQRNAAIESISSKLVASRMARTGMTFPLDRQNLSYKAGQQAQLSEDALVPQATDTKLRHHNRIPEMKLWLENIEKETVLPGFSKKAQARLLEAQEQLASGAIEVPTDAEFRKKNARSKYPFWDRIGKDIIRFKSNLKKSGKREDGLAMLEEVLRLERATFSATSEEERIHLRKQWEVAKDRLDSMRARLPTKDQLAFSTDHDEYVGLTGDRPNLMWDRRPFEPLLILEDEIFPAQGAALVDIVPKEIRCTADEYRRFEDFMIPLRSLENGKVRVALDTAGHGASELVDQVELLRNPYEGGRLDPDDMYVKNLTPEMILQLSRAWMAWPFRDPTSDRPSHFELSHEEG</sequence>
<dbReference type="Gene3D" id="3.40.50.150">
    <property type="entry name" value="Vaccinia Virus protein VP39"/>
    <property type="match status" value="1"/>
</dbReference>
<dbReference type="GO" id="GO:0008168">
    <property type="term" value="F:methyltransferase activity"/>
    <property type="evidence" value="ECO:0007669"/>
    <property type="project" value="UniProtKB-KW"/>
</dbReference>
<evidence type="ECO:0000313" key="2">
    <source>
        <dbReference type="EMBL" id="KAF2760828.1"/>
    </source>
</evidence>
<name>A0A6A6WDC4_9PEZI</name>
<evidence type="ECO:0000313" key="3">
    <source>
        <dbReference type="Proteomes" id="UP000799437"/>
    </source>
</evidence>
<reference evidence="2" key="1">
    <citation type="journal article" date="2020" name="Stud. Mycol.">
        <title>101 Dothideomycetes genomes: a test case for predicting lifestyles and emergence of pathogens.</title>
        <authorList>
            <person name="Haridas S."/>
            <person name="Albert R."/>
            <person name="Binder M."/>
            <person name="Bloem J."/>
            <person name="Labutti K."/>
            <person name="Salamov A."/>
            <person name="Andreopoulos B."/>
            <person name="Baker S."/>
            <person name="Barry K."/>
            <person name="Bills G."/>
            <person name="Bluhm B."/>
            <person name="Cannon C."/>
            <person name="Castanera R."/>
            <person name="Culley D."/>
            <person name="Daum C."/>
            <person name="Ezra D."/>
            <person name="Gonzalez J."/>
            <person name="Henrissat B."/>
            <person name="Kuo A."/>
            <person name="Liang C."/>
            <person name="Lipzen A."/>
            <person name="Lutzoni F."/>
            <person name="Magnuson J."/>
            <person name="Mondo S."/>
            <person name="Nolan M."/>
            <person name="Ohm R."/>
            <person name="Pangilinan J."/>
            <person name="Park H.-J."/>
            <person name="Ramirez L."/>
            <person name="Alfaro M."/>
            <person name="Sun H."/>
            <person name="Tritt A."/>
            <person name="Yoshinaga Y."/>
            <person name="Zwiers L.-H."/>
            <person name="Turgeon B."/>
            <person name="Goodwin S."/>
            <person name="Spatafora J."/>
            <person name="Crous P."/>
            <person name="Grigoriev I."/>
        </authorList>
    </citation>
    <scope>NUCLEOTIDE SEQUENCE</scope>
    <source>
        <strain evidence="2">CBS 121739</strain>
    </source>
</reference>
<dbReference type="InterPro" id="IPR023165">
    <property type="entry name" value="rRNA_Ade_diMease-like_C"/>
</dbReference>
<dbReference type="GO" id="GO:0032259">
    <property type="term" value="P:methylation"/>
    <property type="evidence" value="ECO:0007669"/>
    <property type="project" value="UniProtKB-KW"/>
</dbReference>
<organism evidence="2 3">
    <name type="scientific">Pseudovirgaria hyperparasitica</name>
    <dbReference type="NCBI Taxonomy" id="470096"/>
    <lineage>
        <taxon>Eukaryota</taxon>
        <taxon>Fungi</taxon>
        <taxon>Dikarya</taxon>
        <taxon>Ascomycota</taxon>
        <taxon>Pezizomycotina</taxon>
        <taxon>Dothideomycetes</taxon>
        <taxon>Dothideomycetes incertae sedis</taxon>
        <taxon>Acrospermales</taxon>
        <taxon>Acrospermaceae</taxon>
        <taxon>Pseudovirgaria</taxon>
    </lineage>
</organism>
<proteinExistence type="predicted"/>